<feature type="region of interest" description="Disordered" evidence="1">
    <location>
        <begin position="24"/>
        <end position="78"/>
    </location>
</feature>
<evidence type="ECO:0000313" key="3">
    <source>
        <dbReference type="Proteomes" id="UP000712281"/>
    </source>
</evidence>
<organism evidence="2 3">
    <name type="scientific">Brassica cretica</name>
    <name type="common">Mustard</name>
    <dbReference type="NCBI Taxonomy" id="69181"/>
    <lineage>
        <taxon>Eukaryota</taxon>
        <taxon>Viridiplantae</taxon>
        <taxon>Streptophyta</taxon>
        <taxon>Embryophyta</taxon>
        <taxon>Tracheophyta</taxon>
        <taxon>Spermatophyta</taxon>
        <taxon>Magnoliopsida</taxon>
        <taxon>eudicotyledons</taxon>
        <taxon>Gunneridae</taxon>
        <taxon>Pentapetalae</taxon>
        <taxon>rosids</taxon>
        <taxon>malvids</taxon>
        <taxon>Brassicales</taxon>
        <taxon>Brassicaceae</taxon>
        <taxon>Brassiceae</taxon>
        <taxon>Brassica</taxon>
    </lineage>
</organism>
<dbReference type="AlphaFoldDB" id="A0A8S9JHN7"/>
<accession>A0A8S9JHN7</accession>
<proteinExistence type="predicted"/>
<sequence>MTTIKETHQLQSIHIHCLSPIHRRASIDQSRDLIHNTKPPNTKKQNHPTDREHPEEKDISQGQKPAIFIGKEGDDARV</sequence>
<gene>
    <name evidence="2" type="ORF">F2Q68_00003021</name>
</gene>
<dbReference type="EMBL" id="QGKW02001660">
    <property type="protein sequence ID" value="KAF2581488.1"/>
    <property type="molecule type" value="Genomic_DNA"/>
</dbReference>
<evidence type="ECO:0000313" key="2">
    <source>
        <dbReference type="EMBL" id="KAF2581488.1"/>
    </source>
</evidence>
<comment type="caution">
    <text evidence="2">The sequence shown here is derived from an EMBL/GenBank/DDBJ whole genome shotgun (WGS) entry which is preliminary data.</text>
</comment>
<name>A0A8S9JHN7_BRACR</name>
<evidence type="ECO:0000256" key="1">
    <source>
        <dbReference type="SAM" id="MobiDB-lite"/>
    </source>
</evidence>
<dbReference type="Proteomes" id="UP000712281">
    <property type="component" value="Unassembled WGS sequence"/>
</dbReference>
<feature type="compositionally biased region" description="Basic and acidic residues" evidence="1">
    <location>
        <begin position="47"/>
        <end position="59"/>
    </location>
</feature>
<feature type="compositionally biased region" description="Basic and acidic residues" evidence="1">
    <location>
        <begin position="25"/>
        <end position="35"/>
    </location>
</feature>
<protein>
    <submittedName>
        <fullName evidence="2">Uncharacterized protein</fullName>
    </submittedName>
</protein>
<reference evidence="2" key="1">
    <citation type="submission" date="2019-12" db="EMBL/GenBank/DDBJ databases">
        <title>Genome sequencing and annotation of Brassica cretica.</title>
        <authorList>
            <person name="Studholme D.J."/>
            <person name="Sarris P.F."/>
        </authorList>
    </citation>
    <scope>NUCLEOTIDE SEQUENCE</scope>
    <source>
        <strain evidence="2">PFS-001/15</strain>
        <tissue evidence="2">Leaf</tissue>
    </source>
</reference>